<feature type="domain" description="Chromo" evidence="3">
    <location>
        <begin position="196"/>
        <end position="254"/>
    </location>
</feature>
<dbReference type="STRING" id="35722.A0A0B7MXT6"/>
<dbReference type="GO" id="GO:0005634">
    <property type="term" value="C:nucleus"/>
    <property type="evidence" value="ECO:0007669"/>
    <property type="project" value="UniProtKB-SubCell"/>
</dbReference>
<dbReference type="InterPro" id="IPR000953">
    <property type="entry name" value="Chromo/chromo_shadow_dom"/>
</dbReference>
<dbReference type="CDD" id="cd00024">
    <property type="entry name" value="CD_CSD"/>
    <property type="match status" value="1"/>
</dbReference>
<feature type="non-terminal residue" evidence="4">
    <location>
        <position position="270"/>
    </location>
</feature>
<dbReference type="SUPFAM" id="SSF53098">
    <property type="entry name" value="Ribonuclease H-like"/>
    <property type="match status" value="1"/>
</dbReference>
<dbReference type="GO" id="GO:0003676">
    <property type="term" value="F:nucleic acid binding"/>
    <property type="evidence" value="ECO:0007669"/>
    <property type="project" value="InterPro"/>
</dbReference>
<dbReference type="Proteomes" id="UP000054107">
    <property type="component" value="Unassembled WGS sequence"/>
</dbReference>
<evidence type="ECO:0000313" key="4">
    <source>
        <dbReference type="EMBL" id="CEP10851.1"/>
    </source>
</evidence>
<sequence>MVKEFSSQLLENIAANAQIEQRLTLPYTPYGNSACEAAVKSAKAIIIKMLDGCAENWDLYLDGTAYSLNLHKSRLHDTKALKDKIKRIDKILVRAIKNQIVRTQKADNASFIKRHRILEKPFPIGASVIIKNIESINSKTDPKYEGIFYIHGYTKNGSYILKDKTNTFLSRDVPTSQIKLIDAIPNPEDNPADAEYEVQAIIKHRGEAPNYEYLVRWKGFDASWDTWEIASNFDSKEPIKLYWSRHGATSNDSSNKRKRAPCCIQISFIS</sequence>
<dbReference type="AlphaFoldDB" id="A0A0B7MXT6"/>
<proteinExistence type="predicted"/>
<dbReference type="InterPro" id="IPR051219">
    <property type="entry name" value="Heterochromatin_chromo-domain"/>
</dbReference>
<dbReference type="PROSITE" id="PS50013">
    <property type="entry name" value="CHROMO_2"/>
    <property type="match status" value="1"/>
</dbReference>
<protein>
    <recommendedName>
        <fullName evidence="3">Chromo domain-containing protein</fullName>
    </recommendedName>
</protein>
<evidence type="ECO:0000313" key="5">
    <source>
        <dbReference type="Proteomes" id="UP000054107"/>
    </source>
</evidence>
<dbReference type="Pfam" id="PF00385">
    <property type="entry name" value="Chromo"/>
    <property type="match status" value="1"/>
</dbReference>
<dbReference type="InterPro" id="IPR012337">
    <property type="entry name" value="RNaseH-like_sf"/>
</dbReference>
<evidence type="ECO:0000256" key="2">
    <source>
        <dbReference type="ARBA" id="ARBA00023242"/>
    </source>
</evidence>
<reference evidence="4 5" key="1">
    <citation type="submission" date="2014-09" db="EMBL/GenBank/DDBJ databases">
        <authorList>
            <person name="Ellenberger Sabrina"/>
        </authorList>
    </citation>
    <scope>NUCLEOTIDE SEQUENCE [LARGE SCALE GENOMIC DNA]</scope>
    <source>
        <strain evidence="4 5">CBS 412.66</strain>
    </source>
</reference>
<dbReference type="PANTHER" id="PTHR22812">
    <property type="entry name" value="CHROMOBOX PROTEIN"/>
    <property type="match status" value="1"/>
</dbReference>
<accession>A0A0B7MXT6</accession>
<dbReference type="OrthoDB" id="2275976at2759"/>
<keyword evidence="2" id="KW-0539">Nucleus</keyword>
<dbReference type="EMBL" id="LN725413">
    <property type="protein sequence ID" value="CEP10851.1"/>
    <property type="molecule type" value="Genomic_DNA"/>
</dbReference>
<organism evidence="4 5">
    <name type="scientific">Parasitella parasitica</name>
    <dbReference type="NCBI Taxonomy" id="35722"/>
    <lineage>
        <taxon>Eukaryota</taxon>
        <taxon>Fungi</taxon>
        <taxon>Fungi incertae sedis</taxon>
        <taxon>Mucoromycota</taxon>
        <taxon>Mucoromycotina</taxon>
        <taxon>Mucoromycetes</taxon>
        <taxon>Mucorales</taxon>
        <taxon>Mucorineae</taxon>
        <taxon>Mucoraceae</taxon>
        <taxon>Parasitella</taxon>
    </lineage>
</organism>
<evidence type="ECO:0000256" key="1">
    <source>
        <dbReference type="ARBA" id="ARBA00004123"/>
    </source>
</evidence>
<evidence type="ECO:0000259" key="3">
    <source>
        <dbReference type="PROSITE" id="PS50013"/>
    </source>
</evidence>
<dbReference type="InterPro" id="IPR023780">
    <property type="entry name" value="Chromo_domain"/>
</dbReference>
<dbReference type="InterPro" id="IPR036397">
    <property type="entry name" value="RNaseH_sf"/>
</dbReference>
<dbReference type="SUPFAM" id="SSF54160">
    <property type="entry name" value="Chromo domain-like"/>
    <property type="match status" value="1"/>
</dbReference>
<dbReference type="Gene3D" id="3.30.420.10">
    <property type="entry name" value="Ribonuclease H-like superfamily/Ribonuclease H"/>
    <property type="match status" value="1"/>
</dbReference>
<dbReference type="SMART" id="SM00298">
    <property type="entry name" value="CHROMO"/>
    <property type="match status" value="1"/>
</dbReference>
<keyword evidence="5" id="KW-1185">Reference proteome</keyword>
<dbReference type="Gene3D" id="2.40.50.40">
    <property type="match status" value="1"/>
</dbReference>
<gene>
    <name evidence="4" type="primary">PARPA_04639.1 scaffold 14722</name>
</gene>
<comment type="subcellular location">
    <subcellularLocation>
        <location evidence="1">Nucleus</location>
    </subcellularLocation>
</comment>
<dbReference type="InterPro" id="IPR016197">
    <property type="entry name" value="Chromo-like_dom_sf"/>
</dbReference>
<name>A0A0B7MXT6_9FUNG</name>